<reference evidence="2" key="1">
    <citation type="submission" date="2020-08" db="EMBL/GenBank/DDBJ databases">
        <title>Multicomponent nature underlies the extraordinary mechanical properties of spider dragline silk.</title>
        <authorList>
            <person name="Kono N."/>
            <person name="Nakamura H."/>
            <person name="Mori M."/>
            <person name="Yoshida Y."/>
            <person name="Ohtoshi R."/>
            <person name="Malay A.D."/>
            <person name="Moran D.A.P."/>
            <person name="Tomita M."/>
            <person name="Numata K."/>
            <person name="Arakawa K."/>
        </authorList>
    </citation>
    <scope>NUCLEOTIDE SEQUENCE</scope>
</reference>
<protein>
    <submittedName>
        <fullName evidence="2">Tigger transposable element-derived protein 6</fullName>
    </submittedName>
</protein>
<dbReference type="Proteomes" id="UP000887159">
    <property type="component" value="Unassembled WGS sequence"/>
</dbReference>
<evidence type="ECO:0000259" key="1">
    <source>
        <dbReference type="Pfam" id="PF03184"/>
    </source>
</evidence>
<dbReference type="GO" id="GO:0005634">
    <property type="term" value="C:nucleus"/>
    <property type="evidence" value="ECO:0007669"/>
    <property type="project" value="TreeGrafter"/>
</dbReference>
<accession>A0A8X7BLJ0</accession>
<dbReference type="InterPro" id="IPR050863">
    <property type="entry name" value="CenT-Element_Derived"/>
</dbReference>
<evidence type="ECO:0000313" key="2">
    <source>
        <dbReference type="EMBL" id="GFY34684.1"/>
    </source>
</evidence>
<organism evidence="2 3">
    <name type="scientific">Trichonephila clavipes</name>
    <name type="common">Golden silk orbweaver</name>
    <name type="synonym">Nephila clavipes</name>
    <dbReference type="NCBI Taxonomy" id="2585209"/>
    <lineage>
        <taxon>Eukaryota</taxon>
        <taxon>Metazoa</taxon>
        <taxon>Ecdysozoa</taxon>
        <taxon>Arthropoda</taxon>
        <taxon>Chelicerata</taxon>
        <taxon>Arachnida</taxon>
        <taxon>Araneae</taxon>
        <taxon>Araneomorphae</taxon>
        <taxon>Entelegynae</taxon>
        <taxon>Araneoidea</taxon>
        <taxon>Nephilidae</taxon>
        <taxon>Trichonephila</taxon>
    </lineage>
</organism>
<sequence>MAYKFKEKEWNSLQKCAENVDINVCSKWQNSLSDLIKEYEPRNIFNTNETGLFFKCLPKKKKKKTFTFKKEKCHGGKHSKERLTILLAVNMDGSEKITPLVIRKSAKPRCFKGINLFPTKYRSNQKAWMTTELFNEWLVQLNSDMKREKRHILLFLDNCIVHNNAPPLSNVKLQFFPPNSTSKLQPLDQGIIHSFKTFYRRQVVKSVLDNLENQQNVTTIFILTALLMVDKAWRAVTPLTIHSCFKKSDVPSPNVVDVDDTLTEFNAEPSLWEALPEQDLTFDDFVLVDTDIAVWRALSDAEIVALDHNNTESDEDE</sequence>
<dbReference type="PANTHER" id="PTHR19303:SF73">
    <property type="entry name" value="PROTEIN PDC2"/>
    <property type="match status" value="1"/>
</dbReference>
<dbReference type="EMBL" id="BMAU01021427">
    <property type="protein sequence ID" value="GFY34684.1"/>
    <property type="molecule type" value="Genomic_DNA"/>
</dbReference>
<proteinExistence type="predicted"/>
<dbReference type="InterPro" id="IPR004875">
    <property type="entry name" value="DDE_SF_endonuclease_dom"/>
</dbReference>
<dbReference type="PANTHER" id="PTHR19303">
    <property type="entry name" value="TRANSPOSON"/>
    <property type="match status" value="1"/>
</dbReference>
<dbReference type="GO" id="GO:0003677">
    <property type="term" value="F:DNA binding"/>
    <property type="evidence" value="ECO:0007669"/>
    <property type="project" value="TreeGrafter"/>
</dbReference>
<comment type="caution">
    <text evidence="2">The sequence shown here is derived from an EMBL/GenBank/DDBJ whole genome shotgun (WGS) entry which is preliminary data.</text>
</comment>
<evidence type="ECO:0000313" key="3">
    <source>
        <dbReference type="Proteomes" id="UP000887159"/>
    </source>
</evidence>
<name>A0A8X7BLJ0_TRICX</name>
<dbReference type="AlphaFoldDB" id="A0A8X7BLJ0"/>
<keyword evidence="3" id="KW-1185">Reference proteome</keyword>
<gene>
    <name evidence="2" type="primary">TIGD6</name>
    <name evidence="2" type="ORF">TNCV_4701651</name>
</gene>
<feature type="domain" description="DDE-1" evidence="1">
    <location>
        <begin position="80"/>
        <end position="245"/>
    </location>
</feature>
<dbReference type="Pfam" id="PF03184">
    <property type="entry name" value="DDE_1"/>
    <property type="match status" value="1"/>
</dbReference>